<evidence type="ECO:0000256" key="1">
    <source>
        <dbReference type="SAM" id="MobiDB-lite"/>
    </source>
</evidence>
<dbReference type="InterPro" id="IPR035979">
    <property type="entry name" value="RBD_domain_sf"/>
</dbReference>
<dbReference type="EMBL" id="CAUYUJ010018931">
    <property type="protein sequence ID" value="CAK0887357.1"/>
    <property type="molecule type" value="Genomic_DNA"/>
</dbReference>
<dbReference type="InterPro" id="IPR007201">
    <property type="entry name" value="Mei2-like_Rrm_C"/>
</dbReference>
<protein>
    <recommendedName>
        <fullName evidence="2">Mei2-like C-terminal RNA recognition motif domain-containing protein</fullName>
    </recommendedName>
</protein>
<feature type="region of interest" description="Disordered" evidence="1">
    <location>
        <begin position="1"/>
        <end position="33"/>
    </location>
</feature>
<feature type="compositionally biased region" description="Low complexity" evidence="1">
    <location>
        <begin position="16"/>
        <end position="33"/>
    </location>
</feature>
<evidence type="ECO:0000313" key="3">
    <source>
        <dbReference type="EMBL" id="CAK0887357.1"/>
    </source>
</evidence>
<keyword evidence="4" id="KW-1185">Reference proteome</keyword>
<gene>
    <name evidence="3" type="ORF">PCOR1329_LOCUS68439</name>
</gene>
<organism evidence="3 4">
    <name type="scientific">Prorocentrum cordatum</name>
    <dbReference type="NCBI Taxonomy" id="2364126"/>
    <lineage>
        <taxon>Eukaryota</taxon>
        <taxon>Sar</taxon>
        <taxon>Alveolata</taxon>
        <taxon>Dinophyceae</taxon>
        <taxon>Prorocentrales</taxon>
        <taxon>Prorocentraceae</taxon>
        <taxon>Prorocentrum</taxon>
    </lineage>
</organism>
<proteinExistence type="predicted"/>
<feature type="domain" description="Mei2-like C-terminal RNA recognition motif" evidence="2">
    <location>
        <begin position="103"/>
        <end position="198"/>
    </location>
</feature>
<dbReference type="SUPFAM" id="SSF54928">
    <property type="entry name" value="RNA-binding domain, RBD"/>
    <property type="match status" value="1"/>
</dbReference>
<dbReference type="Pfam" id="PF04059">
    <property type="entry name" value="RRM_2"/>
    <property type="match status" value="1"/>
</dbReference>
<dbReference type="Proteomes" id="UP001189429">
    <property type="component" value="Unassembled WGS sequence"/>
</dbReference>
<evidence type="ECO:0000313" key="4">
    <source>
        <dbReference type="Proteomes" id="UP001189429"/>
    </source>
</evidence>
<accession>A0ABN9WL99</accession>
<comment type="caution">
    <text evidence="3">The sequence shown here is derived from an EMBL/GenBank/DDBJ whole genome shotgun (WGS) entry which is preliminary data.</text>
</comment>
<evidence type="ECO:0000259" key="2">
    <source>
        <dbReference type="Pfam" id="PF04059"/>
    </source>
</evidence>
<sequence>MAAAPAALMERPEHPSPAASGQRASAPGAAQGAARPWPSMLGGLCSWRVVVRNTFLHVQDAAAEDMALRSLRTSSSAPALLSPWAGPGVPIGEPPSPRGAERRTTVMFRNVPYVFTRDMFVELLNSQGFRGQFNLVYVPMDFKTNQTRGYAFANAISHGSALRLFGAFEGFRAWPQRSSKVCSVCWSTRQGLDRNVEAYRNLEVMQANLPDAWKPALFSEAGQVPFPEPTRKVTRNCKKLCGTGGAPQI</sequence>
<reference evidence="3" key="1">
    <citation type="submission" date="2023-10" db="EMBL/GenBank/DDBJ databases">
        <authorList>
            <person name="Chen Y."/>
            <person name="Shah S."/>
            <person name="Dougan E. K."/>
            <person name="Thang M."/>
            <person name="Chan C."/>
        </authorList>
    </citation>
    <scope>NUCLEOTIDE SEQUENCE [LARGE SCALE GENOMIC DNA]</scope>
</reference>
<name>A0ABN9WL99_9DINO</name>